<dbReference type="SUPFAM" id="SSF53597">
    <property type="entry name" value="Dihydrofolate reductase-like"/>
    <property type="match status" value="1"/>
</dbReference>
<evidence type="ECO:0000256" key="9">
    <source>
        <dbReference type="RuleBase" id="RU004474"/>
    </source>
</evidence>
<dbReference type="CDD" id="cd00209">
    <property type="entry name" value="DHFR"/>
    <property type="match status" value="1"/>
</dbReference>
<dbReference type="Gene3D" id="3.40.430.10">
    <property type="entry name" value="Dihydrofolate Reductase, subunit A"/>
    <property type="match status" value="1"/>
</dbReference>
<evidence type="ECO:0000256" key="6">
    <source>
        <dbReference type="ARBA" id="ARBA00023002"/>
    </source>
</evidence>
<dbReference type="UniPathway" id="UPA00077">
    <property type="reaction ID" value="UER00158"/>
</dbReference>
<evidence type="ECO:0000313" key="12">
    <source>
        <dbReference type="Proteomes" id="UP000559404"/>
    </source>
</evidence>
<sequence>MPDKPSDAATETTQPELVLVAAVGENGVIGVDGAMPWHLSSDLKRFKRITLGCPVVMGRKTFQSIGRPLPGRENIVVSRDGDWARDIAGITLVSSLEDGLAAATDSARRAGASAVMVIGGGQIYAATIDQADRLEITRVHVSPKGDTRFPDIDPARWVEVARETPDPGPKDSAAMTFLTYRRVG</sequence>
<dbReference type="PROSITE" id="PS00075">
    <property type="entry name" value="DHFR_1"/>
    <property type="match status" value="1"/>
</dbReference>
<evidence type="ECO:0000259" key="10">
    <source>
        <dbReference type="PROSITE" id="PS51330"/>
    </source>
</evidence>
<dbReference type="Proteomes" id="UP000559404">
    <property type="component" value="Unassembled WGS sequence"/>
</dbReference>
<dbReference type="PANTHER" id="PTHR48069:SF3">
    <property type="entry name" value="DIHYDROFOLATE REDUCTASE"/>
    <property type="match status" value="1"/>
</dbReference>
<dbReference type="InterPro" id="IPR001796">
    <property type="entry name" value="DHFR_dom"/>
</dbReference>
<dbReference type="AlphaFoldDB" id="A0A838XMY7"/>
<dbReference type="GO" id="GO:0070401">
    <property type="term" value="F:NADP+ binding"/>
    <property type="evidence" value="ECO:0007669"/>
    <property type="project" value="UniProtKB-ARBA"/>
</dbReference>
<dbReference type="GO" id="GO:0046452">
    <property type="term" value="P:dihydrofolate metabolic process"/>
    <property type="evidence" value="ECO:0007669"/>
    <property type="project" value="TreeGrafter"/>
</dbReference>
<comment type="pathway">
    <text evidence="1 8">Cofactor biosynthesis; tetrahydrofolate biosynthesis; 5,6,7,8-tetrahydrofolate from 7,8-dihydrofolate: step 1/1.</text>
</comment>
<proteinExistence type="inferred from homology"/>
<dbReference type="GO" id="GO:0046655">
    <property type="term" value="P:folic acid metabolic process"/>
    <property type="evidence" value="ECO:0007669"/>
    <property type="project" value="TreeGrafter"/>
</dbReference>
<dbReference type="PIRSF" id="PIRSF000194">
    <property type="entry name" value="DHFR"/>
    <property type="match status" value="1"/>
</dbReference>
<dbReference type="Pfam" id="PF00186">
    <property type="entry name" value="DHFR_1"/>
    <property type="match status" value="1"/>
</dbReference>
<evidence type="ECO:0000256" key="8">
    <source>
        <dbReference type="PIRNR" id="PIRNR000194"/>
    </source>
</evidence>
<dbReference type="PRINTS" id="PR00070">
    <property type="entry name" value="DHFR"/>
</dbReference>
<evidence type="ECO:0000313" key="11">
    <source>
        <dbReference type="EMBL" id="MBA4610371.1"/>
    </source>
</evidence>
<evidence type="ECO:0000256" key="1">
    <source>
        <dbReference type="ARBA" id="ARBA00004903"/>
    </source>
</evidence>
<keyword evidence="4 8" id="KW-0554">One-carbon metabolism</keyword>
<dbReference type="InterPro" id="IPR012259">
    <property type="entry name" value="DHFR"/>
</dbReference>
<keyword evidence="5 8" id="KW-0521">NADP</keyword>
<protein>
    <recommendedName>
        <fullName evidence="3 8">Dihydrofolate reductase</fullName>
        <ecNumber evidence="3 8">1.5.1.3</ecNumber>
    </recommendedName>
</protein>
<dbReference type="InterPro" id="IPR024072">
    <property type="entry name" value="DHFR-like_dom_sf"/>
</dbReference>
<keyword evidence="6 8" id="KW-0560">Oxidoreductase</keyword>
<dbReference type="GO" id="GO:0005829">
    <property type="term" value="C:cytosol"/>
    <property type="evidence" value="ECO:0007669"/>
    <property type="project" value="TreeGrafter"/>
</dbReference>
<organism evidence="11 12">
    <name type="scientific">Stappia taiwanensis</name>
    <dbReference type="NCBI Taxonomy" id="992267"/>
    <lineage>
        <taxon>Bacteria</taxon>
        <taxon>Pseudomonadati</taxon>
        <taxon>Pseudomonadota</taxon>
        <taxon>Alphaproteobacteria</taxon>
        <taxon>Hyphomicrobiales</taxon>
        <taxon>Stappiaceae</taxon>
        <taxon>Stappia</taxon>
    </lineage>
</organism>
<dbReference type="PROSITE" id="PS51330">
    <property type="entry name" value="DHFR_2"/>
    <property type="match status" value="1"/>
</dbReference>
<dbReference type="GO" id="GO:0006730">
    <property type="term" value="P:one-carbon metabolic process"/>
    <property type="evidence" value="ECO:0007669"/>
    <property type="project" value="UniProtKB-KW"/>
</dbReference>
<reference evidence="11 12" key="1">
    <citation type="submission" date="2020-07" db="EMBL/GenBank/DDBJ databases">
        <authorList>
            <person name="Li M."/>
        </authorList>
    </citation>
    <scope>NUCLEOTIDE SEQUENCE [LARGE SCALE GENOMIC DNA]</scope>
    <source>
        <strain evidence="11 12">DSM 23284</strain>
    </source>
</reference>
<comment type="similarity">
    <text evidence="2 8 9">Belongs to the dihydrofolate reductase family.</text>
</comment>
<evidence type="ECO:0000256" key="5">
    <source>
        <dbReference type="ARBA" id="ARBA00022857"/>
    </source>
</evidence>
<reference evidence="11 12" key="2">
    <citation type="submission" date="2020-08" db="EMBL/GenBank/DDBJ databases">
        <title>Stappia taiwanensis sp. nov., isolated from a coastal thermal spring.</title>
        <authorList>
            <person name="Kampfer P."/>
        </authorList>
    </citation>
    <scope>NUCLEOTIDE SEQUENCE [LARGE SCALE GENOMIC DNA]</scope>
    <source>
        <strain evidence="11 12">DSM 23284</strain>
    </source>
</reference>
<dbReference type="GO" id="GO:0004146">
    <property type="term" value="F:dihydrofolate reductase activity"/>
    <property type="evidence" value="ECO:0007669"/>
    <property type="project" value="UniProtKB-EC"/>
</dbReference>
<comment type="function">
    <text evidence="7 8">Key enzyme in folate metabolism. Catalyzes an essential reaction for de novo glycine and purine synthesis, and for DNA precursor synthesis.</text>
</comment>
<gene>
    <name evidence="11" type="ORF">H1W37_01800</name>
</gene>
<dbReference type="PANTHER" id="PTHR48069">
    <property type="entry name" value="DIHYDROFOLATE REDUCTASE"/>
    <property type="match status" value="1"/>
</dbReference>
<comment type="caution">
    <text evidence="11">The sequence shown here is derived from an EMBL/GenBank/DDBJ whole genome shotgun (WGS) entry which is preliminary data.</text>
</comment>
<dbReference type="EMBL" id="JACEON010000002">
    <property type="protein sequence ID" value="MBA4610371.1"/>
    <property type="molecule type" value="Genomic_DNA"/>
</dbReference>
<evidence type="ECO:0000256" key="2">
    <source>
        <dbReference type="ARBA" id="ARBA00009539"/>
    </source>
</evidence>
<dbReference type="GO" id="GO:0046654">
    <property type="term" value="P:tetrahydrofolate biosynthetic process"/>
    <property type="evidence" value="ECO:0007669"/>
    <property type="project" value="UniProtKB-UniPathway"/>
</dbReference>
<evidence type="ECO:0000256" key="7">
    <source>
        <dbReference type="ARBA" id="ARBA00025067"/>
    </source>
</evidence>
<evidence type="ECO:0000256" key="3">
    <source>
        <dbReference type="ARBA" id="ARBA00012856"/>
    </source>
</evidence>
<dbReference type="FunFam" id="3.40.430.10:FF:000001">
    <property type="entry name" value="Dihydrofolate reductase"/>
    <property type="match status" value="1"/>
</dbReference>
<dbReference type="InterPro" id="IPR017925">
    <property type="entry name" value="DHFR_CS"/>
</dbReference>
<feature type="domain" description="DHFR" evidence="10">
    <location>
        <begin position="16"/>
        <end position="182"/>
    </location>
</feature>
<evidence type="ECO:0000256" key="4">
    <source>
        <dbReference type="ARBA" id="ARBA00022563"/>
    </source>
</evidence>
<comment type="catalytic activity">
    <reaction evidence="8">
        <text>(6S)-5,6,7,8-tetrahydrofolate + NADP(+) = 7,8-dihydrofolate + NADPH + H(+)</text>
        <dbReference type="Rhea" id="RHEA:15009"/>
        <dbReference type="ChEBI" id="CHEBI:15378"/>
        <dbReference type="ChEBI" id="CHEBI:57451"/>
        <dbReference type="ChEBI" id="CHEBI:57453"/>
        <dbReference type="ChEBI" id="CHEBI:57783"/>
        <dbReference type="ChEBI" id="CHEBI:58349"/>
        <dbReference type="EC" id="1.5.1.3"/>
    </reaction>
</comment>
<dbReference type="EC" id="1.5.1.3" evidence="3 8"/>
<name>A0A838XMY7_9HYPH</name>
<dbReference type="RefSeq" id="WP_181758579.1">
    <property type="nucleotide sequence ID" value="NZ_BMCR01000002.1"/>
</dbReference>
<keyword evidence="12" id="KW-1185">Reference proteome</keyword>
<accession>A0A838XMY7</accession>